<dbReference type="Gene3D" id="1.20.1280.50">
    <property type="match status" value="1"/>
</dbReference>
<evidence type="ECO:0000313" key="3">
    <source>
        <dbReference type="Proteomes" id="UP001428341"/>
    </source>
</evidence>
<organism evidence="2 3">
    <name type="scientific">Citrus x changshan-huyou</name>
    <dbReference type="NCBI Taxonomy" id="2935761"/>
    <lineage>
        <taxon>Eukaryota</taxon>
        <taxon>Viridiplantae</taxon>
        <taxon>Streptophyta</taxon>
        <taxon>Embryophyta</taxon>
        <taxon>Tracheophyta</taxon>
        <taxon>Spermatophyta</taxon>
        <taxon>Magnoliopsida</taxon>
        <taxon>eudicotyledons</taxon>
        <taxon>Gunneridae</taxon>
        <taxon>Pentapetalae</taxon>
        <taxon>rosids</taxon>
        <taxon>malvids</taxon>
        <taxon>Sapindales</taxon>
        <taxon>Rutaceae</taxon>
        <taxon>Aurantioideae</taxon>
        <taxon>Citrus</taxon>
    </lineage>
</organism>
<protein>
    <recommendedName>
        <fullName evidence="1">F-box domain-containing protein</fullName>
    </recommendedName>
</protein>
<dbReference type="EMBL" id="JBCGBO010000025">
    <property type="protein sequence ID" value="KAK9176576.1"/>
    <property type="molecule type" value="Genomic_DNA"/>
</dbReference>
<dbReference type="Proteomes" id="UP001428341">
    <property type="component" value="Unassembled WGS sequence"/>
</dbReference>
<dbReference type="PROSITE" id="PS50181">
    <property type="entry name" value="FBOX"/>
    <property type="match status" value="1"/>
</dbReference>
<dbReference type="SUPFAM" id="SSF81383">
    <property type="entry name" value="F-box domain"/>
    <property type="match status" value="1"/>
</dbReference>
<feature type="domain" description="F-box" evidence="1">
    <location>
        <begin position="1"/>
        <end position="45"/>
    </location>
</feature>
<evidence type="ECO:0000313" key="2">
    <source>
        <dbReference type="EMBL" id="KAK9176576.1"/>
    </source>
</evidence>
<dbReference type="PANTHER" id="PTHR47602">
    <property type="entry name" value="F-BOX PROTEIN SKIP22"/>
    <property type="match status" value="1"/>
</dbReference>
<sequence>MSIPGEIQLKILDLIDGTDLAKVSSVCSELWRLSWDYDSRLWKGKFLKFGAFRGAEIFGIKTKQQRANLVTRILLKLKVSYQVMERYKKKLQKKVARENRNAAKYYGARKQKDALKCYKRIRVHEQEIEELEKYQSSVLLQPKQAF</sequence>
<dbReference type="AlphaFoldDB" id="A0AAP0LK24"/>
<dbReference type="PANTHER" id="PTHR47602:SF2">
    <property type="entry name" value="F-BOX PROTEIN SKIP22"/>
    <property type="match status" value="1"/>
</dbReference>
<gene>
    <name evidence="2" type="ORF">WN944_028593</name>
</gene>
<evidence type="ECO:0000259" key="1">
    <source>
        <dbReference type="PROSITE" id="PS50181"/>
    </source>
</evidence>
<proteinExistence type="predicted"/>
<dbReference type="InterPro" id="IPR001810">
    <property type="entry name" value="F-box_dom"/>
</dbReference>
<reference evidence="2 3" key="1">
    <citation type="submission" date="2024-05" db="EMBL/GenBank/DDBJ databases">
        <title>Haplotype-resolved chromosome-level genome assembly of Huyou (Citrus changshanensis).</title>
        <authorList>
            <person name="Miao C."/>
            <person name="Chen W."/>
            <person name="Wu Y."/>
            <person name="Wang L."/>
            <person name="Zhao S."/>
            <person name="Grierson D."/>
            <person name="Xu C."/>
            <person name="Chen K."/>
        </authorList>
    </citation>
    <scope>NUCLEOTIDE SEQUENCE [LARGE SCALE GENOMIC DNA]</scope>
    <source>
        <strain evidence="2">01-14</strain>
        <tissue evidence="2">Leaf</tissue>
    </source>
</reference>
<keyword evidence="3" id="KW-1185">Reference proteome</keyword>
<comment type="caution">
    <text evidence="2">The sequence shown here is derived from an EMBL/GenBank/DDBJ whole genome shotgun (WGS) entry which is preliminary data.</text>
</comment>
<dbReference type="InterPro" id="IPR036047">
    <property type="entry name" value="F-box-like_dom_sf"/>
</dbReference>
<accession>A0AAP0LK24</accession>
<name>A0AAP0LK24_9ROSI</name>